<keyword evidence="2" id="KW-0813">Transport</keyword>
<evidence type="ECO:0000256" key="1">
    <source>
        <dbReference type="ARBA" id="ARBA00004651"/>
    </source>
</evidence>
<feature type="transmembrane region" description="Helical" evidence="7">
    <location>
        <begin position="387"/>
        <end position="411"/>
    </location>
</feature>
<keyword evidence="5 7" id="KW-1133">Transmembrane helix</keyword>
<accession>A0A6I0FIE2</accession>
<dbReference type="NCBIfam" id="TIGR00797">
    <property type="entry name" value="matE"/>
    <property type="match status" value="1"/>
</dbReference>
<dbReference type="OrthoDB" id="9808954at2"/>
<dbReference type="InterPro" id="IPR048279">
    <property type="entry name" value="MdtK-like"/>
</dbReference>
<keyword evidence="6 7" id="KW-0472">Membrane</keyword>
<feature type="transmembrane region" description="Helical" evidence="7">
    <location>
        <begin position="143"/>
        <end position="163"/>
    </location>
</feature>
<protein>
    <submittedName>
        <fullName evidence="8">MATE family efflux transporter</fullName>
    </submittedName>
</protein>
<organism evidence="8 9">
    <name type="scientific">Alkaliphilus pronyensis</name>
    <dbReference type="NCBI Taxonomy" id="1482732"/>
    <lineage>
        <taxon>Bacteria</taxon>
        <taxon>Bacillati</taxon>
        <taxon>Bacillota</taxon>
        <taxon>Clostridia</taxon>
        <taxon>Peptostreptococcales</taxon>
        <taxon>Natronincolaceae</taxon>
        <taxon>Alkaliphilus</taxon>
    </lineage>
</organism>
<keyword evidence="4 7" id="KW-0812">Transmembrane</keyword>
<comment type="subcellular location">
    <subcellularLocation>
        <location evidence="1">Cell membrane</location>
        <topology evidence="1">Multi-pass membrane protein</topology>
    </subcellularLocation>
</comment>
<gene>
    <name evidence="8" type="ORF">F8154_01855</name>
</gene>
<evidence type="ECO:0000313" key="9">
    <source>
        <dbReference type="Proteomes" id="UP000432715"/>
    </source>
</evidence>
<dbReference type="PANTHER" id="PTHR43823:SF3">
    <property type="entry name" value="MULTIDRUG EXPORT PROTEIN MEPA"/>
    <property type="match status" value="1"/>
</dbReference>
<feature type="transmembrane region" description="Helical" evidence="7">
    <location>
        <begin position="57"/>
        <end position="85"/>
    </location>
</feature>
<dbReference type="EMBL" id="WBZC01000005">
    <property type="protein sequence ID" value="KAB3538549.1"/>
    <property type="molecule type" value="Genomic_DNA"/>
</dbReference>
<dbReference type="Pfam" id="PF01554">
    <property type="entry name" value="MatE"/>
    <property type="match status" value="2"/>
</dbReference>
<feature type="transmembrane region" description="Helical" evidence="7">
    <location>
        <begin position="359"/>
        <end position="380"/>
    </location>
</feature>
<dbReference type="GO" id="GO:0015297">
    <property type="term" value="F:antiporter activity"/>
    <property type="evidence" value="ECO:0007669"/>
    <property type="project" value="InterPro"/>
</dbReference>
<feature type="transmembrane region" description="Helical" evidence="7">
    <location>
        <begin position="319"/>
        <end position="339"/>
    </location>
</feature>
<dbReference type="RefSeq" id="WP_151859890.1">
    <property type="nucleotide sequence ID" value="NZ_WBZC01000005.1"/>
</dbReference>
<sequence length="443" mass="47842">MEKLKNKNIDLGNDSISKIFWSYAITSILAVLAQNTAGFVDAVFIGRYIGPEGLSAITLIMPVFMLLGGIGTMVAVGGTTLAGIFKGKENFEKSNNYFNVTVVLLSIVSITSTVFLLAFSGSFSSLLGASGVVAELMIEYSKTLSLFFLPFLLNFAFLFFLKLDGKPVEMVLIVLSGTVINILLDYLFIGVFGWSMKGAALATGVSQLVPCILMIYIIMFKSTWRFSTPVFKMKEIWTMLFNGSSEFLSMSATSVAALIYNVIIIKRIGFQGVAAYAVALQLTTFSTSVFYGFAEANQAAVSFNIGANKLSRVEGLKKASIYANLVTGVILCIVTLMFSERIASIFVKNQATIMMAAEILVYFAVSFILSGVNITVATYYTAVNAPVLSGALAVLRSLIALTIGLLTMPIIFGNSGIWMAVIFTELVTIIVGALCLRKYPYGS</sequence>
<evidence type="ECO:0000256" key="7">
    <source>
        <dbReference type="SAM" id="Phobius"/>
    </source>
</evidence>
<evidence type="ECO:0000256" key="2">
    <source>
        <dbReference type="ARBA" id="ARBA00022448"/>
    </source>
</evidence>
<keyword evidence="3" id="KW-1003">Cell membrane</keyword>
<evidence type="ECO:0000256" key="5">
    <source>
        <dbReference type="ARBA" id="ARBA00022989"/>
    </source>
</evidence>
<comment type="caution">
    <text evidence="8">The sequence shown here is derived from an EMBL/GenBank/DDBJ whole genome shotgun (WGS) entry which is preliminary data.</text>
</comment>
<reference evidence="8 9" key="1">
    <citation type="submission" date="2019-10" db="EMBL/GenBank/DDBJ databases">
        <title>Alkaliphilus serpentinus sp. nov. and Alkaliphilus pronyensis sp. nov., two novel anaerobic alkaliphilic species isolated from the serpentinized-hosted hydrothermal field of the Prony Bay (New Caledonia).</title>
        <authorList>
            <person name="Postec A."/>
        </authorList>
    </citation>
    <scope>NUCLEOTIDE SEQUENCE [LARGE SCALE GENOMIC DNA]</scope>
    <source>
        <strain evidence="8 9">LacV</strain>
    </source>
</reference>
<feature type="transmembrane region" description="Helical" evidence="7">
    <location>
        <begin position="20"/>
        <end position="45"/>
    </location>
</feature>
<dbReference type="PIRSF" id="PIRSF006603">
    <property type="entry name" value="DinF"/>
    <property type="match status" value="1"/>
</dbReference>
<dbReference type="InterPro" id="IPR002528">
    <property type="entry name" value="MATE_fam"/>
</dbReference>
<dbReference type="AlphaFoldDB" id="A0A6I0FIE2"/>
<feature type="transmembrane region" description="Helical" evidence="7">
    <location>
        <begin position="200"/>
        <end position="219"/>
    </location>
</feature>
<evidence type="ECO:0000313" key="8">
    <source>
        <dbReference type="EMBL" id="KAB3538549.1"/>
    </source>
</evidence>
<feature type="transmembrane region" description="Helical" evidence="7">
    <location>
        <begin position="275"/>
        <end position="294"/>
    </location>
</feature>
<dbReference type="InterPro" id="IPR051327">
    <property type="entry name" value="MATE_MepA_subfamily"/>
</dbReference>
<evidence type="ECO:0000256" key="4">
    <source>
        <dbReference type="ARBA" id="ARBA00022692"/>
    </source>
</evidence>
<feature type="transmembrane region" description="Helical" evidence="7">
    <location>
        <begin position="417"/>
        <end position="436"/>
    </location>
</feature>
<feature type="transmembrane region" description="Helical" evidence="7">
    <location>
        <begin position="97"/>
        <end position="123"/>
    </location>
</feature>
<name>A0A6I0FIE2_9FIRM</name>
<dbReference type="Proteomes" id="UP000432715">
    <property type="component" value="Unassembled WGS sequence"/>
</dbReference>
<dbReference type="GO" id="GO:0042910">
    <property type="term" value="F:xenobiotic transmembrane transporter activity"/>
    <property type="evidence" value="ECO:0007669"/>
    <property type="project" value="InterPro"/>
</dbReference>
<evidence type="ECO:0000256" key="6">
    <source>
        <dbReference type="ARBA" id="ARBA00023136"/>
    </source>
</evidence>
<keyword evidence="9" id="KW-1185">Reference proteome</keyword>
<dbReference type="PANTHER" id="PTHR43823">
    <property type="entry name" value="SPORULATION PROTEIN YKVU"/>
    <property type="match status" value="1"/>
</dbReference>
<dbReference type="GO" id="GO:0005886">
    <property type="term" value="C:plasma membrane"/>
    <property type="evidence" value="ECO:0007669"/>
    <property type="project" value="UniProtKB-SubCell"/>
</dbReference>
<evidence type="ECO:0000256" key="3">
    <source>
        <dbReference type="ARBA" id="ARBA00022475"/>
    </source>
</evidence>
<proteinExistence type="predicted"/>
<feature type="transmembrane region" description="Helical" evidence="7">
    <location>
        <begin position="240"/>
        <end position="263"/>
    </location>
</feature>
<feature type="transmembrane region" description="Helical" evidence="7">
    <location>
        <begin position="170"/>
        <end position="194"/>
    </location>
</feature>